<keyword evidence="7" id="KW-0175">Coiled coil</keyword>
<evidence type="ECO:0000256" key="8">
    <source>
        <dbReference type="SAM" id="MobiDB-lite"/>
    </source>
</evidence>
<sequence>MAEVILLSDSSDASSERGTAPTSTATRPAASPAVQRGRAQSVGYTNAVEAALAMAAAFETHEPNSKKKEKKKIIKKTRRVKPAPPLLSKKGKKPRTNQPQSTAEQRQTVAGVKSREKQRPVKTSRARAPSSSGSSSSSSSCLSSDSDSSSSSRYKSRRRQQHRTSDASRRPTSRNPPAEKSRRRLFHEEQMRRKRARSQTPKPVEVVDLLSSSSSSLSDSATSGRALSSSVSSLTSSDDESSISSGKGGKKCLVLNDRVLGKRSAQSASSKVADIVTVALREGKRKRVLPHMRRKSSGCIQTRGRLPEHQSTKKTINSKKPVMNGTMRRGAALKPEVAAQSSALSTPRTSSSSSSESSPASSPRPLSSRKSAATLSAGVRALPAPLPRPLPSRKSAVTSITSRVRDGDTDAFGRYRCRKSAPASAVSLASVNSVSPSPVRPTSATSVPSPSPRKKRRVTSNTYFDADRVALNDLQAQERELAWIRSHRKQTHAQSLAPKPADQKKKKTEPEVINVEDHSDANSVAFAEDSQMQNRHLGAVKVEVKPSAAGPRFTSALLHPTSYRGVYLERAPTNILQLHIAPFDSRCDQPLTFYDETDTLAPQCAIRESFGRPTQCISSVFPGESAKPQSDVTRAVGALVAAHLPVIRSCHKRKVQAILAEARLKISAYRSALMKHRRALCEQHVTVRVLPREAAEKHTAKQLKAAQHTCSLNAGSISFRIGRGDGFVREKSVSLIQINRIEEVQPLRKYTTSIGVRANYRAEDDPILRYTAITRPSSGNGGDETARKYALRIGNVADDDVTEYVLRLVVGRLGDSEQVFQALKSELDFPQAYTAYSELKKLHDSRQRANTRIDQIEKLMWNAEAKVLGPDVAAIVNLMEHASLSKSSRAKVLSRRLQPPISSLESSLVDSLVDDATAGMAALGLRGTDSYPDLVDIYCSSFCRMCYKYACHEHGGDHPLPARRVDPVYPRILSAAPGAQAVGRVDEVNLPEDEVVCLGTDPTVEKEIASGVGPLGNAQCGASTLSAVTTQSASSIGRDVDVSDDSEQQRKQKVLADPSEFVDDSHVSLIAIKPRPFLSKGSVCSKLCWKSGDRGGNDQQVPMSAAELGVVRKLRETMGDNSCLLAAVIGSLSCINLHDLIKNEQVNGERIMSDGGPSRRPRSWKHGRRSDGSNHELLQRTRNQRLQDRGTENHEYKPCMHEGMCDSTGCSCMKRDHMCEKACACSRDCPNRFEGCVCALGQCRTSKCPCFAALRECDPDVCMSCGATQLAAGIANGAIATSASAPVMCGNMNVTRGKHKRLGMSFSAIHGFGMYTREAITANEYVYEHTGAMLSQDEAERRGLVYDKMEMSYLFDLNEDAVLDALRDGNKSKFINHDGETPNCTAKVLSVCGVNHISIWALRDIAIGEELVFDYGYQRSVGPDWSQHRSTSKDTS</sequence>
<evidence type="ECO:0000259" key="10">
    <source>
        <dbReference type="PROSITE" id="PS51633"/>
    </source>
</evidence>
<feature type="coiled-coil region" evidence="7">
    <location>
        <begin position="839"/>
        <end position="866"/>
    </location>
</feature>
<feature type="region of interest" description="Disordered" evidence="8">
    <location>
        <begin position="423"/>
        <end position="461"/>
    </location>
</feature>
<dbReference type="GO" id="GO:0003682">
    <property type="term" value="F:chromatin binding"/>
    <property type="evidence" value="ECO:0007669"/>
    <property type="project" value="TreeGrafter"/>
</dbReference>
<keyword evidence="5" id="KW-0804">Transcription</keyword>
<keyword evidence="2" id="KW-0808">Transferase</keyword>
<evidence type="ECO:0000256" key="1">
    <source>
        <dbReference type="ARBA" id="ARBA00022603"/>
    </source>
</evidence>
<dbReference type="GO" id="GO:0032259">
    <property type="term" value="P:methylation"/>
    <property type="evidence" value="ECO:0007669"/>
    <property type="project" value="UniProtKB-KW"/>
</dbReference>
<feature type="domain" description="CXC" evidence="10">
    <location>
        <begin position="1181"/>
        <end position="1282"/>
    </location>
</feature>
<feature type="region of interest" description="Disordered" evidence="8">
    <location>
        <begin position="487"/>
        <end position="510"/>
    </location>
</feature>
<dbReference type="InterPro" id="IPR045318">
    <property type="entry name" value="EZH1/2-like"/>
</dbReference>
<gene>
    <name evidence="11" type="ORF">PF008_g17600</name>
</gene>
<dbReference type="PROSITE" id="PS51633">
    <property type="entry name" value="CXC"/>
    <property type="match status" value="1"/>
</dbReference>
<dbReference type="InterPro" id="IPR046341">
    <property type="entry name" value="SET_dom_sf"/>
</dbReference>
<dbReference type="InterPro" id="IPR041355">
    <property type="entry name" value="Pre-SET_CXC"/>
</dbReference>
<evidence type="ECO:0000256" key="5">
    <source>
        <dbReference type="ARBA" id="ARBA00023163"/>
    </source>
</evidence>
<feature type="compositionally biased region" description="Basic and acidic residues" evidence="8">
    <location>
        <begin position="1169"/>
        <end position="1189"/>
    </location>
</feature>
<evidence type="ECO:0000256" key="3">
    <source>
        <dbReference type="ARBA" id="ARBA00022691"/>
    </source>
</evidence>
<feature type="domain" description="SET" evidence="9">
    <location>
        <begin position="1300"/>
        <end position="1416"/>
    </location>
</feature>
<reference evidence="11 12" key="1">
    <citation type="submission" date="2018-09" db="EMBL/GenBank/DDBJ databases">
        <title>Genomic investigation of the strawberry pathogen Phytophthora fragariae indicates pathogenicity is determined by transcriptional variation in three key races.</title>
        <authorList>
            <person name="Adams T.M."/>
            <person name="Armitage A.D."/>
            <person name="Sobczyk M.K."/>
            <person name="Bates H.J."/>
            <person name="Dunwell J.M."/>
            <person name="Nellist C.F."/>
            <person name="Harrison R.J."/>
        </authorList>
    </citation>
    <scope>NUCLEOTIDE SEQUENCE [LARGE SCALE GENOMIC DNA]</scope>
    <source>
        <strain evidence="11 12">NOV-77</strain>
    </source>
</reference>
<keyword evidence="3" id="KW-0949">S-adenosyl-L-methionine</keyword>
<feature type="compositionally biased region" description="Low complexity" evidence="8">
    <location>
        <begin position="423"/>
        <end position="448"/>
    </location>
</feature>
<organism evidence="11 12">
    <name type="scientific">Phytophthora fragariae</name>
    <dbReference type="NCBI Taxonomy" id="53985"/>
    <lineage>
        <taxon>Eukaryota</taxon>
        <taxon>Sar</taxon>
        <taxon>Stramenopiles</taxon>
        <taxon>Oomycota</taxon>
        <taxon>Peronosporomycetes</taxon>
        <taxon>Peronosporales</taxon>
        <taxon>Peronosporaceae</taxon>
        <taxon>Phytophthora</taxon>
    </lineage>
</organism>
<evidence type="ECO:0008006" key="13">
    <source>
        <dbReference type="Google" id="ProtNLM"/>
    </source>
</evidence>
<dbReference type="PANTHER" id="PTHR45747">
    <property type="entry name" value="HISTONE-LYSINE N-METHYLTRANSFERASE E(Z)"/>
    <property type="match status" value="1"/>
</dbReference>
<protein>
    <recommendedName>
        <fullName evidence="13">CXC domain-containing protein</fullName>
    </recommendedName>
</protein>
<comment type="caution">
    <text evidence="11">The sequence shown here is derived from an EMBL/GenBank/DDBJ whole genome shotgun (WGS) entry which is preliminary data.</text>
</comment>
<dbReference type="InterPro" id="IPR033467">
    <property type="entry name" value="Tesmin/TSO1-like_CXC"/>
</dbReference>
<evidence type="ECO:0000256" key="4">
    <source>
        <dbReference type="ARBA" id="ARBA00023015"/>
    </source>
</evidence>
<feature type="compositionally biased region" description="Basic residues" evidence="8">
    <location>
        <begin position="67"/>
        <end position="81"/>
    </location>
</feature>
<dbReference type="SUPFAM" id="SSF82199">
    <property type="entry name" value="SET domain"/>
    <property type="match status" value="1"/>
</dbReference>
<evidence type="ECO:0000256" key="2">
    <source>
        <dbReference type="ARBA" id="ARBA00022679"/>
    </source>
</evidence>
<feature type="region of interest" description="Disordered" evidence="8">
    <location>
        <begin position="286"/>
        <end position="402"/>
    </location>
</feature>
<feature type="compositionally biased region" description="Low complexity" evidence="8">
    <location>
        <begin position="208"/>
        <end position="236"/>
    </location>
</feature>
<keyword evidence="4" id="KW-0805">Transcription regulation</keyword>
<dbReference type="SMART" id="SM00317">
    <property type="entry name" value="SET"/>
    <property type="match status" value="1"/>
</dbReference>
<dbReference type="InterPro" id="IPR001214">
    <property type="entry name" value="SET_dom"/>
</dbReference>
<name>A0A6G0R7Y4_9STRA</name>
<dbReference type="GO" id="GO:0140951">
    <property type="term" value="F:histone H3K27 trimethyltransferase activity"/>
    <property type="evidence" value="ECO:0007669"/>
    <property type="project" value="UniProtKB-EC"/>
</dbReference>
<dbReference type="EMBL" id="QXFY01001280">
    <property type="protein sequence ID" value="KAE9322410.1"/>
    <property type="molecule type" value="Genomic_DNA"/>
</dbReference>
<dbReference type="Proteomes" id="UP000486351">
    <property type="component" value="Unassembled WGS sequence"/>
</dbReference>
<dbReference type="PROSITE" id="PS50280">
    <property type="entry name" value="SET"/>
    <property type="match status" value="1"/>
</dbReference>
<feature type="compositionally biased region" description="Low complexity" evidence="8">
    <location>
        <begin position="19"/>
        <end position="33"/>
    </location>
</feature>
<keyword evidence="1" id="KW-0489">Methyltransferase</keyword>
<proteinExistence type="predicted"/>
<feature type="region of interest" description="Disordered" evidence="8">
    <location>
        <begin position="57"/>
        <end position="251"/>
    </location>
</feature>
<evidence type="ECO:0000256" key="7">
    <source>
        <dbReference type="SAM" id="Coils"/>
    </source>
</evidence>
<evidence type="ECO:0000256" key="6">
    <source>
        <dbReference type="ARBA" id="ARBA00048568"/>
    </source>
</evidence>
<evidence type="ECO:0000313" key="11">
    <source>
        <dbReference type="EMBL" id="KAE9322410.1"/>
    </source>
</evidence>
<feature type="region of interest" description="Disordered" evidence="8">
    <location>
        <begin position="1148"/>
        <end position="1189"/>
    </location>
</feature>
<feature type="compositionally biased region" description="Low complexity" evidence="8">
    <location>
        <begin position="126"/>
        <end position="153"/>
    </location>
</feature>
<dbReference type="Gene3D" id="2.170.270.10">
    <property type="entry name" value="SET domain"/>
    <property type="match status" value="1"/>
</dbReference>
<feature type="compositionally biased region" description="Basic residues" evidence="8">
    <location>
        <begin position="1159"/>
        <end position="1168"/>
    </location>
</feature>
<dbReference type="PANTHER" id="PTHR45747:SF4">
    <property type="entry name" value="HISTONE-LYSINE N-METHYLTRANSFERASE E(Z)"/>
    <property type="match status" value="1"/>
</dbReference>
<dbReference type="Pfam" id="PF00856">
    <property type="entry name" value="SET"/>
    <property type="match status" value="1"/>
</dbReference>
<feature type="compositionally biased region" description="Polar residues" evidence="8">
    <location>
        <begin position="8"/>
        <end position="17"/>
    </location>
</feature>
<accession>A0A6G0R7Y4</accession>
<feature type="region of interest" description="Disordered" evidence="8">
    <location>
        <begin position="1"/>
        <end position="40"/>
    </location>
</feature>
<feature type="compositionally biased region" description="Polar residues" evidence="8">
    <location>
        <begin position="96"/>
        <end position="108"/>
    </location>
</feature>
<evidence type="ECO:0000313" key="12">
    <source>
        <dbReference type="Proteomes" id="UP000486351"/>
    </source>
</evidence>
<dbReference type="InterPro" id="IPR026489">
    <property type="entry name" value="CXC_dom"/>
</dbReference>
<dbReference type="GO" id="GO:0031507">
    <property type="term" value="P:heterochromatin formation"/>
    <property type="evidence" value="ECO:0007669"/>
    <property type="project" value="TreeGrafter"/>
</dbReference>
<dbReference type="GO" id="GO:0005634">
    <property type="term" value="C:nucleus"/>
    <property type="evidence" value="ECO:0007669"/>
    <property type="project" value="TreeGrafter"/>
</dbReference>
<feature type="compositionally biased region" description="Basic residues" evidence="8">
    <location>
        <begin position="286"/>
        <end position="296"/>
    </location>
</feature>
<evidence type="ECO:0000259" key="9">
    <source>
        <dbReference type="PROSITE" id="PS50280"/>
    </source>
</evidence>
<comment type="catalytic activity">
    <reaction evidence="6">
        <text>L-lysyl(27)-[histone H3] + 3 S-adenosyl-L-methionine = N(6),N(6),N(6)-trimethyl-L-lysyl(27)-[histone H3] + 3 S-adenosyl-L-homocysteine + 3 H(+)</text>
        <dbReference type="Rhea" id="RHEA:60292"/>
        <dbReference type="Rhea" id="RHEA-COMP:15535"/>
        <dbReference type="Rhea" id="RHEA-COMP:15548"/>
        <dbReference type="ChEBI" id="CHEBI:15378"/>
        <dbReference type="ChEBI" id="CHEBI:29969"/>
        <dbReference type="ChEBI" id="CHEBI:57856"/>
        <dbReference type="ChEBI" id="CHEBI:59789"/>
        <dbReference type="ChEBI" id="CHEBI:61961"/>
        <dbReference type="EC" id="2.1.1.356"/>
    </reaction>
</comment>
<feature type="compositionally biased region" description="Low complexity" evidence="8">
    <location>
        <begin position="341"/>
        <end position="373"/>
    </location>
</feature>
<dbReference type="Pfam" id="PF18264">
    <property type="entry name" value="preSET_CXC"/>
    <property type="match status" value="1"/>
</dbReference>
<dbReference type="SMART" id="SM01114">
    <property type="entry name" value="CXC"/>
    <property type="match status" value="1"/>
</dbReference>